<dbReference type="InterPro" id="IPR023186">
    <property type="entry name" value="IUNH"/>
</dbReference>
<keyword evidence="5" id="KW-1185">Reference proteome</keyword>
<evidence type="ECO:0000256" key="1">
    <source>
        <dbReference type="ARBA" id="ARBA00022801"/>
    </source>
</evidence>
<dbReference type="Gene3D" id="3.90.245.10">
    <property type="entry name" value="Ribonucleoside hydrolase-like"/>
    <property type="match status" value="1"/>
</dbReference>
<sequence length="296" mass="33724">MKINVPDNRKIRLIINSDAKNEADDQFAIVQALLSEKFIVKGIIGAHFGRENSMIKSYEECKLIVKLTKQEGKFPVVKGSVKKMKSETEYEYSEGARLIVEEALKDDSHPLYIIFLGAITDMACALQEYPEIQDKVNIVWIGGGRYPEGSPEFNLGNDILAANIVFNSTANMWQIPSNAYKTMVASMAELMIKVKTQGELGNYLIQQMIEFINENIHIKPWINTEAWILGDSPAVGVLLEEQKGYYDIIEAPYVTEDFKYTYTGKNRDIRVYHTLNVRFILEDMFAKLELFARGEI</sequence>
<gene>
    <name evidence="4" type="primary">rihA</name>
    <name evidence="4" type="ORF">CLPUN_04130</name>
</gene>
<comment type="caution">
    <text evidence="4">The sequence shown here is derived from an EMBL/GenBank/DDBJ whole genome shotgun (WGS) entry which is preliminary data.</text>
</comment>
<dbReference type="RefSeq" id="WP_077845716.1">
    <property type="nucleotide sequence ID" value="NZ_LZZM01000022.1"/>
</dbReference>
<name>A0A1S8TX42_9CLOT</name>
<proteinExistence type="predicted"/>
<dbReference type="Pfam" id="PF01156">
    <property type="entry name" value="IU_nuc_hydro"/>
    <property type="match status" value="1"/>
</dbReference>
<dbReference type="PANTHER" id="PTHR12304:SF4">
    <property type="entry name" value="URIDINE NUCLEOSIDASE"/>
    <property type="match status" value="1"/>
</dbReference>
<dbReference type="InterPro" id="IPR036452">
    <property type="entry name" value="Ribo_hydro-like"/>
</dbReference>
<evidence type="ECO:0000259" key="3">
    <source>
        <dbReference type="Pfam" id="PF01156"/>
    </source>
</evidence>
<accession>A0A1S8TX42</accession>
<keyword evidence="1 4" id="KW-0378">Hydrolase</keyword>
<keyword evidence="2" id="KW-0326">Glycosidase</keyword>
<dbReference type="InterPro" id="IPR001910">
    <property type="entry name" value="Inosine/uridine_hydrolase_dom"/>
</dbReference>
<dbReference type="AlphaFoldDB" id="A0A1S8TX42"/>
<evidence type="ECO:0000313" key="5">
    <source>
        <dbReference type="Proteomes" id="UP000190890"/>
    </source>
</evidence>
<dbReference type="SUPFAM" id="SSF53590">
    <property type="entry name" value="Nucleoside hydrolase"/>
    <property type="match status" value="1"/>
</dbReference>
<organism evidence="4 5">
    <name type="scientific">Clostridium puniceum</name>
    <dbReference type="NCBI Taxonomy" id="29367"/>
    <lineage>
        <taxon>Bacteria</taxon>
        <taxon>Bacillati</taxon>
        <taxon>Bacillota</taxon>
        <taxon>Clostridia</taxon>
        <taxon>Eubacteriales</taxon>
        <taxon>Clostridiaceae</taxon>
        <taxon>Clostridium</taxon>
    </lineage>
</organism>
<dbReference type="GO" id="GO:0006152">
    <property type="term" value="P:purine nucleoside catabolic process"/>
    <property type="evidence" value="ECO:0007669"/>
    <property type="project" value="TreeGrafter"/>
</dbReference>
<dbReference type="OrthoDB" id="2530052at2"/>
<reference evidence="4 5" key="1">
    <citation type="submission" date="2016-05" db="EMBL/GenBank/DDBJ databases">
        <title>Microbial solvent formation.</title>
        <authorList>
            <person name="Poehlein A."/>
            <person name="Montoya Solano J.D."/>
            <person name="Flitsch S."/>
            <person name="Krabben P."/>
            <person name="Duerre P."/>
            <person name="Daniel R."/>
        </authorList>
    </citation>
    <scope>NUCLEOTIDE SEQUENCE [LARGE SCALE GENOMIC DNA]</scope>
    <source>
        <strain evidence="4 5">DSM 2619</strain>
    </source>
</reference>
<dbReference type="GO" id="GO:0008477">
    <property type="term" value="F:purine nucleosidase activity"/>
    <property type="evidence" value="ECO:0007669"/>
    <property type="project" value="TreeGrafter"/>
</dbReference>
<dbReference type="GO" id="GO:0005829">
    <property type="term" value="C:cytosol"/>
    <property type="evidence" value="ECO:0007669"/>
    <property type="project" value="TreeGrafter"/>
</dbReference>
<feature type="domain" description="Inosine/uridine-preferring nucleoside hydrolase" evidence="3">
    <location>
        <begin position="14"/>
        <end position="241"/>
    </location>
</feature>
<dbReference type="Proteomes" id="UP000190890">
    <property type="component" value="Unassembled WGS sequence"/>
</dbReference>
<dbReference type="PANTHER" id="PTHR12304">
    <property type="entry name" value="INOSINE-URIDINE PREFERRING NUCLEOSIDE HYDROLASE"/>
    <property type="match status" value="1"/>
</dbReference>
<dbReference type="STRING" id="29367.CLPUN_04130"/>
<evidence type="ECO:0000256" key="2">
    <source>
        <dbReference type="ARBA" id="ARBA00023295"/>
    </source>
</evidence>
<protein>
    <submittedName>
        <fullName evidence="4">Pyrimidine-specific ribonucleoside hydrolase RihA</fullName>
    </submittedName>
</protein>
<dbReference type="EMBL" id="LZZM01000022">
    <property type="protein sequence ID" value="OOM82274.1"/>
    <property type="molecule type" value="Genomic_DNA"/>
</dbReference>
<evidence type="ECO:0000313" key="4">
    <source>
        <dbReference type="EMBL" id="OOM82274.1"/>
    </source>
</evidence>